<dbReference type="AlphaFoldDB" id="A0A5B7KGM7"/>
<organism evidence="1 2">
    <name type="scientific">Portunus trituberculatus</name>
    <name type="common">Swimming crab</name>
    <name type="synonym">Neptunus trituberculatus</name>
    <dbReference type="NCBI Taxonomy" id="210409"/>
    <lineage>
        <taxon>Eukaryota</taxon>
        <taxon>Metazoa</taxon>
        <taxon>Ecdysozoa</taxon>
        <taxon>Arthropoda</taxon>
        <taxon>Crustacea</taxon>
        <taxon>Multicrustacea</taxon>
        <taxon>Malacostraca</taxon>
        <taxon>Eumalacostraca</taxon>
        <taxon>Eucarida</taxon>
        <taxon>Decapoda</taxon>
        <taxon>Pleocyemata</taxon>
        <taxon>Brachyura</taxon>
        <taxon>Eubrachyura</taxon>
        <taxon>Portunoidea</taxon>
        <taxon>Portunidae</taxon>
        <taxon>Portuninae</taxon>
        <taxon>Portunus</taxon>
    </lineage>
</organism>
<protein>
    <submittedName>
        <fullName evidence="1">Uncharacterized protein</fullName>
    </submittedName>
</protein>
<dbReference type="EMBL" id="VSRR010150750">
    <property type="protein sequence ID" value="MPD06360.1"/>
    <property type="molecule type" value="Genomic_DNA"/>
</dbReference>
<evidence type="ECO:0000313" key="2">
    <source>
        <dbReference type="Proteomes" id="UP000324222"/>
    </source>
</evidence>
<gene>
    <name evidence="1" type="ORF">E2C01_102168</name>
</gene>
<keyword evidence="2" id="KW-1185">Reference proteome</keyword>
<reference evidence="1 2" key="1">
    <citation type="submission" date="2019-05" db="EMBL/GenBank/DDBJ databases">
        <title>Another draft genome of Portunus trituberculatus and its Hox gene families provides insights of decapod evolution.</title>
        <authorList>
            <person name="Jeong J.-H."/>
            <person name="Song I."/>
            <person name="Kim S."/>
            <person name="Choi T."/>
            <person name="Kim D."/>
            <person name="Ryu S."/>
            <person name="Kim W."/>
        </authorList>
    </citation>
    <scope>NUCLEOTIDE SEQUENCE [LARGE SCALE GENOMIC DNA]</scope>
    <source>
        <tissue evidence="1">Muscle</tissue>
    </source>
</reference>
<dbReference type="Proteomes" id="UP000324222">
    <property type="component" value="Unassembled WGS sequence"/>
</dbReference>
<accession>A0A5B7KGM7</accession>
<sequence length="62" mass="7080">MKQPHSSVLLAKREEMKLPLDLATGQPPEEELPQMAHELVVGWQQRIEAKRQQVSNNRHLAG</sequence>
<comment type="caution">
    <text evidence="1">The sequence shown here is derived from an EMBL/GenBank/DDBJ whole genome shotgun (WGS) entry which is preliminary data.</text>
</comment>
<name>A0A5B7KGM7_PORTR</name>
<proteinExistence type="predicted"/>
<evidence type="ECO:0000313" key="1">
    <source>
        <dbReference type="EMBL" id="MPD06360.1"/>
    </source>
</evidence>